<dbReference type="InterPro" id="IPR036322">
    <property type="entry name" value="WD40_repeat_dom_sf"/>
</dbReference>
<sequence length="683" mass="79021">MMSSLKKQSSKISELAKDHVSLKSRASYVSLAGGDMDWARAKTPLIPDDQLQLTEAELQEEIARVLTVHNTRVPDSLVEWSWKLREFIKLPDPPNIVTLLSIPGTILRKDSEEAKTQLENHGEEFTARQDDMLDKYADEDYEEYGEYEELDEIDEFQRGRPKKIPNQFNFCERAALTYDNPMRNMSTQTLPPPIATFNTHVFQWTIFDEYQEDYMLQQRERERERRLPIVHVRREETKQKEQMETIEMYDRMLKAAKTLERMVNQNIYDEIAQDYRYWNDPSDEYKDGEGSLLPLWKFNYEPTKKHDITDVCFNARYYDLFAVAYGTLTFNSSIKNGSVCLFSLKNPSYPEWICQTESPVMCLDFSVQHPHLLVIGVKDGSVAVYNIMLPPTEPQYKSNDVTQKHGGIVWEIRWAPDTQEGNLAFYSVSIDSKINYWVLNQKELSLTTVMTLFLDRPPIPGPDGTLITLKGCGTCITFYPSDEHVFLVGTEEGNIYKCNTAYSSIYVQTYNEAHNMPVYRIVFNKYNSKIFASCSGDWRIKIWEDERPDPLFMFDLGVPIGDVQWAPYSSTVLACVSNDGKVTVFDLNVNKYRSICSQAIVSKKKNKLTRLAFNTKLPFIIVGDDKGTINTLKLSPNLRLKIKPTKKQLHLTDAELERMKLEKLLSFIREPPILIPPKDVKLE</sequence>
<dbReference type="Gene3D" id="2.130.10.10">
    <property type="entry name" value="YVTN repeat-like/Quinoprotein amine dehydrogenase"/>
    <property type="match status" value="2"/>
</dbReference>
<evidence type="ECO:0000256" key="5">
    <source>
        <dbReference type="ARBA" id="ARBA00022701"/>
    </source>
</evidence>
<dbReference type="Pfam" id="PF00400">
    <property type="entry name" value="WD40"/>
    <property type="match status" value="1"/>
</dbReference>
<evidence type="ECO:0000256" key="6">
    <source>
        <dbReference type="ARBA" id="ARBA00022737"/>
    </source>
</evidence>
<keyword evidence="10" id="KW-0966">Cell projection</keyword>
<evidence type="ECO:0000256" key="7">
    <source>
        <dbReference type="ARBA" id="ARBA00023017"/>
    </source>
</evidence>
<keyword evidence="8" id="KW-0505">Motor protein</keyword>
<dbReference type="EMBL" id="JACSDZ010000005">
    <property type="protein sequence ID" value="KAF7403785.1"/>
    <property type="molecule type" value="Genomic_DNA"/>
</dbReference>
<evidence type="ECO:0000256" key="11">
    <source>
        <dbReference type="PROSITE-ProRule" id="PRU00221"/>
    </source>
</evidence>
<dbReference type="SUPFAM" id="SSF50978">
    <property type="entry name" value="WD40 repeat-like"/>
    <property type="match status" value="1"/>
</dbReference>
<dbReference type="SMART" id="SM00320">
    <property type="entry name" value="WD40"/>
    <property type="match status" value="5"/>
</dbReference>
<dbReference type="GO" id="GO:0045503">
    <property type="term" value="F:dynein light chain binding"/>
    <property type="evidence" value="ECO:0007669"/>
    <property type="project" value="TreeGrafter"/>
</dbReference>
<comment type="subcellular location">
    <subcellularLocation>
        <location evidence="1">Cytoplasm</location>
        <location evidence="1">Cytoskeleton</location>
        <location evidence="1">Cilium axoneme</location>
    </subcellularLocation>
</comment>
<evidence type="ECO:0000256" key="2">
    <source>
        <dbReference type="ARBA" id="ARBA00011059"/>
    </source>
</evidence>
<dbReference type="PANTHER" id="PTHR12442">
    <property type="entry name" value="DYNEIN INTERMEDIATE CHAIN"/>
    <property type="match status" value="1"/>
</dbReference>
<reference evidence="12" key="1">
    <citation type="journal article" date="2020" name="G3 (Bethesda)">
        <title>High-Quality Assemblies for Three Invasive Social Wasps from the &lt;i&gt;Vespula&lt;/i&gt; Genus.</title>
        <authorList>
            <person name="Harrop T.W.R."/>
            <person name="Guhlin J."/>
            <person name="McLaughlin G.M."/>
            <person name="Permina E."/>
            <person name="Stockwell P."/>
            <person name="Gilligan J."/>
            <person name="Le Lec M.F."/>
            <person name="Gruber M.A.M."/>
            <person name="Quinn O."/>
            <person name="Lovegrove M."/>
            <person name="Duncan E.J."/>
            <person name="Remnant E.J."/>
            <person name="Van Eeckhoven J."/>
            <person name="Graham B."/>
            <person name="Knapp R.A."/>
            <person name="Langford K.W."/>
            <person name="Kronenberg Z."/>
            <person name="Press M.O."/>
            <person name="Eacker S.M."/>
            <person name="Wilson-Rankin E.E."/>
            <person name="Purcell J."/>
            <person name="Lester P.J."/>
            <person name="Dearden P.K."/>
        </authorList>
    </citation>
    <scope>NUCLEOTIDE SEQUENCE</scope>
    <source>
        <strain evidence="12">Linc-1</strain>
    </source>
</reference>
<dbReference type="AlphaFoldDB" id="A0A834NBD8"/>
<dbReference type="GO" id="GO:0003341">
    <property type="term" value="P:cilium movement"/>
    <property type="evidence" value="ECO:0007669"/>
    <property type="project" value="TreeGrafter"/>
</dbReference>
<keyword evidence="13" id="KW-1185">Reference proteome</keyword>
<keyword evidence="9" id="KW-0206">Cytoskeleton</keyword>
<name>A0A834NBD8_VESGE</name>
<dbReference type="InterPro" id="IPR001680">
    <property type="entry name" value="WD40_rpt"/>
</dbReference>
<evidence type="ECO:0000256" key="4">
    <source>
        <dbReference type="ARBA" id="ARBA00022574"/>
    </source>
</evidence>
<evidence type="ECO:0000256" key="8">
    <source>
        <dbReference type="ARBA" id="ARBA00023175"/>
    </source>
</evidence>
<comment type="similarity">
    <text evidence="2">Belongs to the dynein intermediate chain family.</text>
</comment>
<comment type="caution">
    <text evidence="12">The sequence shown here is derived from an EMBL/GenBank/DDBJ whole genome shotgun (WGS) entry which is preliminary data.</text>
</comment>
<evidence type="ECO:0000256" key="1">
    <source>
        <dbReference type="ARBA" id="ARBA00004430"/>
    </source>
</evidence>
<accession>A0A834NBD8</accession>
<keyword evidence="6" id="KW-0677">Repeat</keyword>
<keyword evidence="3" id="KW-0963">Cytoplasm</keyword>
<dbReference type="GO" id="GO:0036157">
    <property type="term" value="C:outer dynein arm"/>
    <property type="evidence" value="ECO:0007669"/>
    <property type="project" value="TreeGrafter"/>
</dbReference>
<evidence type="ECO:0000256" key="10">
    <source>
        <dbReference type="ARBA" id="ARBA00023273"/>
    </source>
</evidence>
<organism evidence="12 13">
    <name type="scientific">Vespula germanica</name>
    <name type="common">German yellow jacket</name>
    <name type="synonym">Paravespula germanica</name>
    <dbReference type="NCBI Taxonomy" id="30212"/>
    <lineage>
        <taxon>Eukaryota</taxon>
        <taxon>Metazoa</taxon>
        <taxon>Ecdysozoa</taxon>
        <taxon>Arthropoda</taxon>
        <taxon>Hexapoda</taxon>
        <taxon>Insecta</taxon>
        <taxon>Pterygota</taxon>
        <taxon>Neoptera</taxon>
        <taxon>Endopterygota</taxon>
        <taxon>Hymenoptera</taxon>
        <taxon>Apocrita</taxon>
        <taxon>Aculeata</taxon>
        <taxon>Vespoidea</taxon>
        <taxon>Vespidae</taxon>
        <taxon>Vespinae</taxon>
        <taxon>Vespula</taxon>
    </lineage>
</organism>
<keyword evidence="5" id="KW-0493">Microtubule</keyword>
<evidence type="ECO:0000256" key="3">
    <source>
        <dbReference type="ARBA" id="ARBA00022490"/>
    </source>
</evidence>
<keyword evidence="7" id="KW-0243">Dynein</keyword>
<dbReference type="InterPro" id="IPR050687">
    <property type="entry name" value="Dynein_IC"/>
</dbReference>
<dbReference type="PANTHER" id="PTHR12442:SF11">
    <property type="entry name" value="DYNEIN AXONEMAL INTERMEDIATE CHAIN 1"/>
    <property type="match status" value="1"/>
</dbReference>
<dbReference type="GO" id="GO:0005874">
    <property type="term" value="C:microtubule"/>
    <property type="evidence" value="ECO:0007669"/>
    <property type="project" value="UniProtKB-KW"/>
</dbReference>
<dbReference type="GO" id="GO:0045504">
    <property type="term" value="F:dynein heavy chain binding"/>
    <property type="evidence" value="ECO:0007669"/>
    <property type="project" value="TreeGrafter"/>
</dbReference>
<protein>
    <recommendedName>
        <fullName evidence="14">Dynein intermediate chain 2, ciliary</fullName>
    </recommendedName>
</protein>
<keyword evidence="4 11" id="KW-0853">WD repeat</keyword>
<evidence type="ECO:0000256" key="9">
    <source>
        <dbReference type="ARBA" id="ARBA00023212"/>
    </source>
</evidence>
<gene>
    <name evidence="12" type="ORF">HZH68_006579</name>
</gene>
<evidence type="ECO:0000313" key="12">
    <source>
        <dbReference type="EMBL" id="KAF7403785.1"/>
    </source>
</evidence>
<dbReference type="GO" id="GO:0036158">
    <property type="term" value="P:outer dynein arm assembly"/>
    <property type="evidence" value="ECO:0007669"/>
    <property type="project" value="TreeGrafter"/>
</dbReference>
<dbReference type="Proteomes" id="UP000617340">
    <property type="component" value="Unassembled WGS sequence"/>
</dbReference>
<feature type="repeat" description="WD" evidence="11">
    <location>
        <begin position="511"/>
        <end position="544"/>
    </location>
</feature>
<proteinExistence type="inferred from homology"/>
<evidence type="ECO:0000313" key="13">
    <source>
        <dbReference type="Proteomes" id="UP000617340"/>
    </source>
</evidence>
<dbReference type="InterPro" id="IPR015943">
    <property type="entry name" value="WD40/YVTN_repeat-like_dom_sf"/>
</dbReference>
<dbReference type="PROSITE" id="PS50082">
    <property type="entry name" value="WD_REPEATS_2"/>
    <property type="match status" value="1"/>
</dbReference>
<evidence type="ECO:0008006" key="14">
    <source>
        <dbReference type="Google" id="ProtNLM"/>
    </source>
</evidence>